<dbReference type="InterPro" id="IPR001892">
    <property type="entry name" value="Ribosomal_uS13"/>
</dbReference>
<dbReference type="AlphaFoldDB" id="A0A2N2E9P7"/>
<dbReference type="GO" id="GO:0000049">
    <property type="term" value="F:tRNA binding"/>
    <property type="evidence" value="ECO:0007669"/>
    <property type="project" value="UniProtKB-UniRule"/>
</dbReference>
<accession>A0A2N2E9P7</accession>
<dbReference type="Pfam" id="PF00416">
    <property type="entry name" value="Ribosomal_S13"/>
    <property type="match status" value="1"/>
</dbReference>
<dbReference type="FunFam" id="1.10.8.50:FF:000001">
    <property type="entry name" value="30S ribosomal protein S13"/>
    <property type="match status" value="1"/>
</dbReference>
<keyword evidence="7" id="KW-0820">tRNA-binding</keyword>
<dbReference type="InterPro" id="IPR010979">
    <property type="entry name" value="Ribosomal_uS13-like_H2TH"/>
</dbReference>
<dbReference type="GO" id="GO:0015935">
    <property type="term" value="C:small ribosomal subunit"/>
    <property type="evidence" value="ECO:0007669"/>
    <property type="project" value="TreeGrafter"/>
</dbReference>
<feature type="compositionally biased region" description="Polar residues" evidence="9">
    <location>
        <begin position="104"/>
        <end position="131"/>
    </location>
</feature>
<dbReference type="Proteomes" id="UP000233517">
    <property type="component" value="Unassembled WGS sequence"/>
</dbReference>
<keyword evidence="3 7" id="KW-0694">RNA-binding</keyword>
<evidence type="ECO:0000256" key="3">
    <source>
        <dbReference type="ARBA" id="ARBA00022884"/>
    </source>
</evidence>
<comment type="subunit">
    <text evidence="7">Part of the 30S ribosomal subunit. Forms a loose heterodimer with protein S19. Forms two bridges to the 50S subunit in the 70S ribosome.</text>
</comment>
<dbReference type="PIRSF" id="PIRSF002134">
    <property type="entry name" value="Ribosomal_S13"/>
    <property type="match status" value="1"/>
</dbReference>
<feature type="region of interest" description="Disordered" evidence="9">
    <location>
        <begin position="101"/>
        <end position="131"/>
    </location>
</feature>
<proteinExistence type="inferred from homology"/>
<evidence type="ECO:0000256" key="8">
    <source>
        <dbReference type="RuleBase" id="RU003830"/>
    </source>
</evidence>
<dbReference type="GO" id="GO:0019843">
    <property type="term" value="F:rRNA binding"/>
    <property type="evidence" value="ECO:0007669"/>
    <property type="project" value="UniProtKB-UniRule"/>
</dbReference>
<organism evidence="10 11">
    <name type="scientific">Candidatus Falkowbacteria bacterium HGW-Falkowbacteria-1</name>
    <dbReference type="NCBI Taxonomy" id="2013768"/>
    <lineage>
        <taxon>Bacteria</taxon>
        <taxon>Candidatus Falkowiibacteriota</taxon>
    </lineage>
</organism>
<evidence type="ECO:0000256" key="1">
    <source>
        <dbReference type="ARBA" id="ARBA00008080"/>
    </source>
</evidence>
<reference evidence="10 11" key="1">
    <citation type="journal article" date="2017" name="ISME J.">
        <title>Potential for microbial H2 and metal transformations associated with novel bacteria and archaea in deep terrestrial subsurface sediments.</title>
        <authorList>
            <person name="Hernsdorf A.W."/>
            <person name="Amano Y."/>
            <person name="Miyakawa K."/>
            <person name="Ise K."/>
            <person name="Suzuki Y."/>
            <person name="Anantharaman K."/>
            <person name="Probst A."/>
            <person name="Burstein D."/>
            <person name="Thomas B.C."/>
            <person name="Banfield J.F."/>
        </authorList>
    </citation>
    <scope>NUCLEOTIDE SEQUENCE [LARGE SCALE GENOMIC DNA]</scope>
    <source>
        <strain evidence="10">HGW-Falkowbacteria-1</strain>
    </source>
</reference>
<dbReference type="PANTHER" id="PTHR10871:SF1">
    <property type="entry name" value="SMALL RIBOSOMAL SUBUNIT PROTEIN US13M"/>
    <property type="match status" value="1"/>
</dbReference>
<dbReference type="NCBIfam" id="TIGR03631">
    <property type="entry name" value="uS13_bact"/>
    <property type="match status" value="1"/>
</dbReference>
<evidence type="ECO:0000313" key="10">
    <source>
        <dbReference type="EMBL" id="PKM91445.1"/>
    </source>
</evidence>
<keyword evidence="4 7" id="KW-0689">Ribosomal protein</keyword>
<evidence type="ECO:0000256" key="4">
    <source>
        <dbReference type="ARBA" id="ARBA00022980"/>
    </source>
</evidence>
<gene>
    <name evidence="7" type="primary">rpsM</name>
    <name evidence="10" type="ORF">CVU82_02510</name>
</gene>
<evidence type="ECO:0000256" key="7">
    <source>
        <dbReference type="HAMAP-Rule" id="MF_01315"/>
    </source>
</evidence>
<comment type="similarity">
    <text evidence="1 7 8">Belongs to the universal ribosomal protein uS13 family.</text>
</comment>
<dbReference type="GO" id="GO:0003735">
    <property type="term" value="F:structural constituent of ribosome"/>
    <property type="evidence" value="ECO:0007669"/>
    <property type="project" value="InterPro"/>
</dbReference>
<evidence type="ECO:0000256" key="5">
    <source>
        <dbReference type="ARBA" id="ARBA00023274"/>
    </source>
</evidence>
<dbReference type="EMBL" id="PHAI01000002">
    <property type="protein sequence ID" value="PKM91445.1"/>
    <property type="molecule type" value="Genomic_DNA"/>
</dbReference>
<evidence type="ECO:0000256" key="2">
    <source>
        <dbReference type="ARBA" id="ARBA00022730"/>
    </source>
</evidence>
<dbReference type="GO" id="GO:0005829">
    <property type="term" value="C:cytosol"/>
    <property type="evidence" value="ECO:0007669"/>
    <property type="project" value="TreeGrafter"/>
</dbReference>
<comment type="function">
    <text evidence="7">Located at the top of the head of the 30S subunit, it contacts several helices of the 16S rRNA. In the 70S ribosome it contacts the 23S rRNA (bridge B1a) and protein L5 of the 50S subunit (bridge B1b), connecting the 2 subunits; these bridges are implicated in subunit movement. Contacts the tRNAs in the A and P-sites.</text>
</comment>
<dbReference type="HAMAP" id="MF_01315">
    <property type="entry name" value="Ribosomal_uS13"/>
    <property type="match status" value="1"/>
</dbReference>
<dbReference type="InterPro" id="IPR027437">
    <property type="entry name" value="Rbsml_uS13_C"/>
</dbReference>
<keyword evidence="2 7" id="KW-0699">rRNA-binding</keyword>
<keyword evidence="5 7" id="KW-0687">Ribonucleoprotein</keyword>
<dbReference type="PROSITE" id="PS50159">
    <property type="entry name" value="RIBOSOMAL_S13_2"/>
    <property type="match status" value="1"/>
</dbReference>
<dbReference type="PANTHER" id="PTHR10871">
    <property type="entry name" value="30S RIBOSOMAL PROTEIN S13/40S RIBOSOMAL PROTEIN S18"/>
    <property type="match status" value="1"/>
</dbReference>
<dbReference type="SUPFAM" id="SSF46946">
    <property type="entry name" value="S13-like H2TH domain"/>
    <property type="match status" value="1"/>
</dbReference>
<dbReference type="Gene3D" id="1.10.8.50">
    <property type="match status" value="1"/>
</dbReference>
<sequence>MAVRISGVTIPNDKRVEIALTYIFGIGPKFSKDILKLAKVSKDTRVVDLKEAEVNTLREIIEKKYITEGDLRREVASNIKRYKEIGARKGICHSKNLPVRGQRTKTNSRTVRGNKRSTMGSGKSNASAQKT</sequence>
<protein>
    <recommendedName>
        <fullName evidence="6 7">Small ribosomal subunit protein uS13</fullName>
    </recommendedName>
</protein>
<evidence type="ECO:0000256" key="6">
    <source>
        <dbReference type="ARBA" id="ARBA00035166"/>
    </source>
</evidence>
<dbReference type="GO" id="GO:0006412">
    <property type="term" value="P:translation"/>
    <property type="evidence" value="ECO:0007669"/>
    <property type="project" value="UniProtKB-UniRule"/>
</dbReference>
<evidence type="ECO:0000256" key="9">
    <source>
        <dbReference type="SAM" id="MobiDB-lite"/>
    </source>
</evidence>
<dbReference type="Gene3D" id="4.10.910.10">
    <property type="entry name" value="30s ribosomal protein s13, domain 2"/>
    <property type="match status" value="1"/>
</dbReference>
<comment type="caution">
    <text evidence="10">The sequence shown here is derived from an EMBL/GenBank/DDBJ whole genome shotgun (WGS) entry which is preliminary data.</text>
</comment>
<dbReference type="InterPro" id="IPR019980">
    <property type="entry name" value="Ribosomal_uS13_bac-type"/>
</dbReference>
<name>A0A2N2E9P7_9BACT</name>
<evidence type="ECO:0000313" key="11">
    <source>
        <dbReference type="Proteomes" id="UP000233517"/>
    </source>
</evidence>